<evidence type="ECO:0000256" key="3">
    <source>
        <dbReference type="SAM" id="MobiDB-lite"/>
    </source>
</evidence>
<dbReference type="Proteomes" id="UP000186216">
    <property type="component" value="Unassembled WGS sequence"/>
</dbReference>
<evidence type="ECO:0000313" key="7">
    <source>
        <dbReference type="Proteomes" id="UP000186216"/>
    </source>
</evidence>
<name>A0AA46A6C7_9RHOB</name>
<proteinExistence type="inferred from homology"/>
<dbReference type="Pfam" id="PF00501">
    <property type="entry name" value="AMP-binding"/>
    <property type="match status" value="1"/>
</dbReference>
<keyword evidence="2 6" id="KW-0436">Ligase</keyword>
<feature type="region of interest" description="Disordered" evidence="3">
    <location>
        <begin position="40"/>
        <end position="63"/>
    </location>
</feature>
<dbReference type="InterPro" id="IPR042099">
    <property type="entry name" value="ANL_N_sf"/>
</dbReference>
<feature type="domain" description="AMP-dependent synthetase/ligase" evidence="4">
    <location>
        <begin position="88"/>
        <end position="412"/>
    </location>
</feature>
<dbReference type="Gene3D" id="3.40.50.12780">
    <property type="entry name" value="N-terminal domain of ligase-like"/>
    <property type="match status" value="1"/>
</dbReference>
<dbReference type="EMBL" id="FTOU01000010">
    <property type="protein sequence ID" value="SIS96077.1"/>
    <property type="molecule type" value="Genomic_DNA"/>
</dbReference>
<dbReference type="InterPro" id="IPR025110">
    <property type="entry name" value="AMP-bd_C"/>
</dbReference>
<dbReference type="InterPro" id="IPR000873">
    <property type="entry name" value="AMP-dep_synth/lig_dom"/>
</dbReference>
<protein>
    <submittedName>
        <fullName evidence="6">Acyl-CoA synthetase (AMP-forming)/AMP-acid ligase II</fullName>
    </submittedName>
</protein>
<evidence type="ECO:0000259" key="4">
    <source>
        <dbReference type="Pfam" id="PF00501"/>
    </source>
</evidence>
<dbReference type="PANTHER" id="PTHR43201:SF5">
    <property type="entry name" value="MEDIUM-CHAIN ACYL-COA LIGASE ACSF2, MITOCHONDRIAL"/>
    <property type="match status" value="1"/>
</dbReference>
<organism evidence="6 7">
    <name type="scientific">Paracoccus saliphilus</name>
    <dbReference type="NCBI Taxonomy" id="405559"/>
    <lineage>
        <taxon>Bacteria</taxon>
        <taxon>Pseudomonadati</taxon>
        <taxon>Pseudomonadota</taxon>
        <taxon>Alphaproteobacteria</taxon>
        <taxon>Rhodobacterales</taxon>
        <taxon>Paracoccaceae</taxon>
        <taxon>Paracoccus</taxon>
    </lineage>
</organism>
<dbReference type="RefSeq" id="WP_076526849.1">
    <property type="nucleotide sequence ID" value="NZ_CP067141.1"/>
</dbReference>
<dbReference type="GO" id="GO:0031956">
    <property type="term" value="F:medium-chain fatty acid-CoA ligase activity"/>
    <property type="evidence" value="ECO:0007669"/>
    <property type="project" value="TreeGrafter"/>
</dbReference>
<dbReference type="SUPFAM" id="SSF56801">
    <property type="entry name" value="Acetyl-CoA synthetase-like"/>
    <property type="match status" value="1"/>
</dbReference>
<feature type="domain" description="AMP-binding enzyme C-terminal" evidence="5">
    <location>
        <begin position="475"/>
        <end position="548"/>
    </location>
</feature>
<comment type="caution">
    <text evidence="6">The sequence shown here is derived from an EMBL/GenBank/DDBJ whole genome shotgun (WGS) entry which is preliminary data.</text>
</comment>
<dbReference type="GO" id="GO:0006631">
    <property type="term" value="P:fatty acid metabolic process"/>
    <property type="evidence" value="ECO:0007669"/>
    <property type="project" value="TreeGrafter"/>
</dbReference>
<dbReference type="AlphaFoldDB" id="A0AA46A6C7"/>
<evidence type="ECO:0000259" key="5">
    <source>
        <dbReference type="Pfam" id="PF13193"/>
    </source>
</evidence>
<dbReference type="Gene3D" id="3.30.300.30">
    <property type="match status" value="1"/>
</dbReference>
<accession>A0AA46A6C7</accession>
<evidence type="ECO:0000256" key="1">
    <source>
        <dbReference type="ARBA" id="ARBA00006432"/>
    </source>
</evidence>
<evidence type="ECO:0000313" key="6">
    <source>
        <dbReference type="EMBL" id="SIS96077.1"/>
    </source>
</evidence>
<dbReference type="Pfam" id="PF13193">
    <property type="entry name" value="AMP-binding_C"/>
    <property type="match status" value="1"/>
</dbReference>
<dbReference type="InterPro" id="IPR020845">
    <property type="entry name" value="AMP-binding_CS"/>
</dbReference>
<dbReference type="PANTHER" id="PTHR43201">
    <property type="entry name" value="ACYL-COA SYNTHETASE"/>
    <property type="match status" value="1"/>
</dbReference>
<evidence type="ECO:0000256" key="2">
    <source>
        <dbReference type="ARBA" id="ARBA00022598"/>
    </source>
</evidence>
<sequence>MNPMQADTVADAFATAANRWPDRPFLCVLPETARAYGISLDDAPSADRDKRSSPPASSSSKYPGGCRVVRHWFENHPATGAGPQPSRDAIELTYAEAATRVRAIRESLQAAGAVRGMRLMLLLENRPDFFLYWLAANGLGLSVVPINPDLRAAELEHMASLTRPALIIAIRSRHADLQAAIPGVPVHAPGEAIAQLTSGPVFDDIPGRTHETAVLFTSGSTGRPKGCVLTNEYFLRAGQWYAQEGSLCALSSDGERMLTPLPIFHMNAMAYSFMAMIAVGGCLIALDRFHPRSWWQSVAESGATCLHYLGVMPSILMGLPDSPLDRSHSVRFGFGAGVDPKLHGPFEDRFGFPLIEAWAMTETGAGAVIAASRTPRSVGQSALGQPGPAMEMRIEGEDGNPAEQGELLVRAAGFDPHQGFFREYLHDPDATAEAWQGGWFHTGDIVRRAPDGQIHFVDRKKNVIRRSGENIAAVEVESILARHPAIASVGIAAVPDELRGDEVFALIVPRADIAPEDLAAWALDRMAYYKIPGYIALTDALPLTATNKLQRAELKTRAAALVGQPETHDLRHLKKRQA</sequence>
<comment type="similarity">
    <text evidence="1">Belongs to the ATP-dependent AMP-binding enzyme family.</text>
</comment>
<dbReference type="PROSITE" id="PS00455">
    <property type="entry name" value="AMP_BINDING"/>
    <property type="match status" value="1"/>
</dbReference>
<reference evidence="6 7" key="1">
    <citation type="submission" date="2017-01" db="EMBL/GenBank/DDBJ databases">
        <authorList>
            <person name="Varghese N."/>
            <person name="Submissions S."/>
        </authorList>
    </citation>
    <scope>NUCLEOTIDE SEQUENCE [LARGE SCALE GENOMIC DNA]</scope>
    <source>
        <strain evidence="6 7">DSM 18447</strain>
    </source>
</reference>
<gene>
    <name evidence="6" type="ORF">SAMN05421772_11051</name>
</gene>
<dbReference type="InterPro" id="IPR045851">
    <property type="entry name" value="AMP-bd_C_sf"/>
</dbReference>